<dbReference type="GO" id="GO:0030134">
    <property type="term" value="C:COPII-coated ER to Golgi transport vesicle"/>
    <property type="evidence" value="ECO:0007669"/>
    <property type="project" value="TreeGrafter"/>
</dbReference>
<dbReference type="InterPro" id="IPR013880">
    <property type="entry name" value="Yos1"/>
</dbReference>
<comment type="caution">
    <text evidence="9">The sequence shown here is derived from an EMBL/GenBank/DDBJ whole genome shotgun (WGS) entry which is preliminary data.</text>
</comment>
<protein>
    <recommendedName>
        <fullName evidence="11">Yos1-like protein</fullName>
    </recommendedName>
</protein>
<dbReference type="Pfam" id="PF08571">
    <property type="entry name" value="Yos1"/>
    <property type="match status" value="1"/>
</dbReference>
<organism evidence="9 10">
    <name type="scientific">Rhizoctonia solani</name>
    <dbReference type="NCBI Taxonomy" id="456999"/>
    <lineage>
        <taxon>Eukaryota</taxon>
        <taxon>Fungi</taxon>
        <taxon>Dikarya</taxon>
        <taxon>Basidiomycota</taxon>
        <taxon>Agaricomycotina</taxon>
        <taxon>Agaricomycetes</taxon>
        <taxon>Cantharellales</taxon>
        <taxon>Ceratobasidiaceae</taxon>
        <taxon>Rhizoctonia</taxon>
    </lineage>
</organism>
<evidence type="ECO:0000313" key="9">
    <source>
        <dbReference type="EMBL" id="CAE6411399.1"/>
    </source>
</evidence>
<feature type="transmembrane region" description="Helical" evidence="8">
    <location>
        <begin position="6"/>
        <end position="23"/>
    </location>
</feature>
<keyword evidence="4" id="KW-0653">Protein transport</keyword>
<evidence type="ECO:0000256" key="3">
    <source>
        <dbReference type="ARBA" id="ARBA00022692"/>
    </source>
</evidence>
<evidence type="ECO:0000256" key="6">
    <source>
        <dbReference type="ARBA" id="ARBA00023136"/>
    </source>
</evidence>
<gene>
    <name evidence="9" type="ORF">RDB_LOCUS69692</name>
</gene>
<dbReference type="Proteomes" id="UP000663846">
    <property type="component" value="Unassembled WGS sequence"/>
</dbReference>
<evidence type="ECO:0008006" key="11">
    <source>
        <dbReference type="Google" id="ProtNLM"/>
    </source>
</evidence>
<evidence type="ECO:0000313" key="10">
    <source>
        <dbReference type="Proteomes" id="UP000663846"/>
    </source>
</evidence>
<evidence type="ECO:0000256" key="4">
    <source>
        <dbReference type="ARBA" id="ARBA00022927"/>
    </source>
</evidence>
<dbReference type="GO" id="GO:0000139">
    <property type="term" value="C:Golgi membrane"/>
    <property type="evidence" value="ECO:0007669"/>
    <property type="project" value="TreeGrafter"/>
</dbReference>
<dbReference type="PANTHER" id="PTHR15858:SF0">
    <property type="entry name" value="IMMEDIATE EARLY RESPONSE 3-INTERACTING PROTEIN 1"/>
    <property type="match status" value="1"/>
</dbReference>
<dbReference type="PANTHER" id="PTHR15858">
    <property type="entry name" value="IMMEDIATE EARLY RESPONSE 3-INTERACTING PROTEIN 1"/>
    <property type="match status" value="1"/>
</dbReference>
<keyword evidence="6 8" id="KW-0472">Membrane</keyword>
<dbReference type="AlphaFoldDB" id="A0A8H2WXC6"/>
<comment type="subcellular location">
    <subcellularLocation>
        <location evidence="1">Membrane</location>
    </subcellularLocation>
</comment>
<evidence type="ECO:0000256" key="2">
    <source>
        <dbReference type="ARBA" id="ARBA00022448"/>
    </source>
</evidence>
<evidence type="ECO:0000256" key="7">
    <source>
        <dbReference type="ARBA" id="ARBA00024203"/>
    </source>
</evidence>
<evidence type="ECO:0000256" key="1">
    <source>
        <dbReference type="ARBA" id="ARBA00004370"/>
    </source>
</evidence>
<keyword evidence="2" id="KW-0813">Transport</keyword>
<reference evidence="9" key="1">
    <citation type="submission" date="2021-01" db="EMBL/GenBank/DDBJ databases">
        <authorList>
            <person name="Kaushik A."/>
        </authorList>
    </citation>
    <scope>NUCLEOTIDE SEQUENCE</scope>
    <source>
        <strain evidence="9">AG1-1C</strain>
    </source>
</reference>
<proteinExistence type="inferred from homology"/>
<dbReference type="GO" id="GO:0006888">
    <property type="term" value="P:endoplasmic reticulum to Golgi vesicle-mediated transport"/>
    <property type="evidence" value="ECO:0007669"/>
    <property type="project" value="TreeGrafter"/>
</dbReference>
<keyword evidence="3 8" id="KW-0812">Transmembrane</keyword>
<keyword evidence="5 8" id="KW-1133">Transmembrane helix</keyword>
<evidence type="ECO:0000256" key="5">
    <source>
        <dbReference type="ARBA" id="ARBA00022989"/>
    </source>
</evidence>
<dbReference type="OrthoDB" id="256303at2759"/>
<sequence length="93" mass="10292">MVLGLGTIFYVSLLLINAIAILNEERFLARIGWSSVGQQPGQQYNQYDRTGYGEGGSEVKSKLINLIGAVRTLLRIPLIIVNIVVILYELAWG</sequence>
<dbReference type="EMBL" id="CAJMWS010000313">
    <property type="protein sequence ID" value="CAE6411399.1"/>
    <property type="molecule type" value="Genomic_DNA"/>
</dbReference>
<feature type="transmembrane region" description="Helical" evidence="8">
    <location>
        <begin position="72"/>
        <end position="91"/>
    </location>
</feature>
<accession>A0A8H2WXC6</accession>
<dbReference type="GO" id="GO:0005789">
    <property type="term" value="C:endoplasmic reticulum membrane"/>
    <property type="evidence" value="ECO:0007669"/>
    <property type="project" value="TreeGrafter"/>
</dbReference>
<name>A0A8H2WXC6_9AGAM</name>
<dbReference type="GO" id="GO:0015031">
    <property type="term" value="P:protein transport"/>
    <property type="evidence" value="ECO:0007669"/>
    <property type="project" value="UniProtKB-KW"/>
</dbReference>
<evidence type="ECO:0000256" key="8">
    <source>
        <dbReference type="SAM" id="Phobius"/>
    </source>
</evidence>
<comment type="similarity">
    <text evidence="7">Belongs to the YOS1 family.</text>
</comment>